<dbReference type="InterPro" id="IPR013321">
    <property type="entry name" value="Arc_rbn_hlx_hlx"/>
</dbReference>
<evidence type="ECO:0000313" key="2">
    <source>
        <dbReference type="Proteomes" id="UP000183995"/>
    </source>
</evidence>
<dbReference type="EMBL" id="FQXV01000023">
    <property type="protein sequence ID" value="SHI24147.1"/>
    <property type="molecule type" value="Genomic_DNA"/>
</dbReference>
<organism evidence="1 2">
    <name type="scientific">Sporobacter termitidis DSM 10068</name>
    <dbReference type="NCBI Taxonomy" id="1123282"/>
    <lineage>
        <taxon>Bacteria</taxon>
        <taxon>Bacillati</taxon>
        <taxon>Bacillota</taxon>
        <taxon>Clostridia</taxon>
        <taxon>Eubacteriales</taxon>
        <taxon>Oscillospiraceae</taxon>
        <taxon>Sporobacter</taxon>
    </lineage>
</organism>
<dbReference type="RefSeq" id="WP_073083181.1">
    <property type="nucleotide sequence ID" value="NZ_FQXV01000023.1"/>
</dbReference>
<dbReference type="InterPro" id="IPR010985">
    <property type="entry name" value="Ribbon_hlx_hlx"/>
</dbReference>
<sequence>MSPATKAQQKAVAKYMKDNYDELKVRVPKGAKERIQSHAEKHDESLNGFVTRAITETMERDGSASESK</sequence>
<dbReference type="GO" id="GO:0006355">
    <property type="term" value="P:regulation of DNA-templated transcription"/>
    <property type="evidence" value="ECO:0007669"/>
    <property type="project" value="InterPro"/>
</dbReference>
<protein>
    <recommendedName>
        <fullName evidence="3">Arc-like DNA binding domain-containing protein</fullName>
    </recommendedName>
</protein>
<dbReference type="Gene3D" id="1.10.1220.10">
    <property type="entry name" value="Met repressor-like"/>
    <property type="match status" value="1"/>
</dbReference>
<evidence type="ECO:0000313" key="1">
    <source>
        <dbReference type="EMBL" id="SHI24147.1"/>
    </source>
</evidence>
<dbReference type="OrthoDB" id="1824311at2"/>
<dbReference type="Proteomes" id="UP000183995">
    <property type="component" value="Unassembled WGS sequence"/>
</dbReference>
<accession>A0A1M5ZIM0</accession>
<gene>
    <name evidence="1" type="ORF">SAMN02745823_03806</name>
</gene>
<reference evidence="1 2" key="1">
    <citation type="submission" date="2016-11" db="EMBL/GenBank/DDBJ databases">
        <authorList>
            <person name="Jaros S."/>
            <person name="Januszkiewicz K."/>
            <person name="Wedrychowicz H."/>
        </authorList>
    </citation>
    <scope>NUCLEOTIDE SEQUENCE [LARGE SCALE GENOMIC DNA]</scope>
    <source>
        <strain evidence="1 2">DSM 10068</strain>
    </source>
</reference>
<keyword evidence="2" id="KW-1185">Reference proteome</keyword>
<dbReference type="AlphaFoldDB" id="A0A1M5ZIM0"/>
<name>A0A1M5ZIM0_9FIRM</name>
<evidence type="ECO:0008006" key="3">
    <source>
        <dbReference type="Google" id="ProtNLM"/>
    </source>
</evidence>
<dbReference type="SUPFAM" id="SSF47598">
    <property type="entry name" value="Ribbon-helix-helix"/>
    <property type="match status" value="1"/>
</dbReference>
<proteinExistence type="predicted"/>